<keyword evidence="6" id="KW-0862">Zinc</keyword>
<accession>A0A665T359</accession>
<evidence type="ECO:0000256" key="2">
    <source>
        <dbReference type="ARBA" id="ARBA00022692"/>
    </source>
</evidence>
<keyword evidence="2 15" id="KW-0812">Transmembrane</keyword>
<dbReference type="InterPro" id="IPR050731">
    <property type="entry name" value="HRD1_E3_ubiq-ligases"/>
</dbReference>
<evidence type="ECO:0000256" key="14">
    <source>
        <dbReference type="SAM" id="MobiDB-lite"/>
    </source>
</evidence>
<dbReference type="PROSITE" id="PS50089">
    <property type="entry name" value="ZF_RING_2"/>
    <property type="match status" value="1"/>
</dbReference>
<evidence type="ECO:0000313" key="17">
    <source>
        <dbReference type="Ensembl" id="ENSENLP00000003969.1"/>
    </source>
</evidence>
<feature type="transmembrane region" description="Helical" evidence="15">
    <location>
        <begin position="375"/>
        <end position="395"/>
    </location>
</feature>
<evidence type="ECO:0000256" key="10">
    <source>
        <dbReference type="ARBA" id="ARBA00077421"/>
    </source>
</evidence>
<comment type="subcellular location">
    <subcellularLocation>
        <location evidence="1">Endoplasmic reticulum membrane</location>
        <topology evidence="1">Multi-pass membrane protein</topology>
    </subcellularLocation>
</comment>
<evidence type="ECO:0000256" key="9">
    <source>
        <dbReference type="ARBA" id="ARBA00067460"/>
    </source>
</evidence>
<feature type="transmembrane region" description="Helical" evidence="15">
    <location>
        <begin position="182"/>
        <end position="198"/>
    </location>
</feature>
<dbReference type="PANTHER" id="PTHR22763:SF163">
    <property type="entry name" value="E3 UBIQUITIN-PROTEIN LIGASE RNF139"/>
    <property type="match status" value="1"/>
</dbReference>
<evidence type="ECO:0000256" key="12">
    <source>
        <dbReference type="ARBA" id="ARBA00080457"/>
    </source>
</evidence>
<keyword evidence="5" id="KW-0256">Endoplasmic reticulum</keyword>
<evidence type="ECO:0000256" key="11">
    <source>
        <dbReference type="ARBA" id="ARBA00080068"/>
    </source>
</evidence>
<dbReference type="Proteomes" id="UP000472264">
    <property type="component" value="Chromosome 11"/>
</dbReference>
<dbReference type="GO" id="GO:0036513">
    <property type="term" value="C:Derlin-1 retrotranslocation complex"/>
    <property type="evidence" value="ECO:0007669"/>
    <property type="project" value="TreeGrafter"/>
</dbReference>
<feature type="transmembrane region" description="Helical" evidence="15">
    <location>
        <begin position="42"/>
        <end position="66"/>
    </location>
</feature>
<keyword evidence="7 15" id="KW-1133">Transmembrane helix</keyword>
<evidence type="ECO:0000256" key="3">
    <source>
        <dbReference type="ARBA" id="ARBA00022723"/>
    </source>
</evidence>
<keyword evidence="4 13" id="KW-0863">Zinc-finger</keyword>
<evidence type="ECO:0000256" key="4">
    <source>
        <dbReference type="ARBA" id="ARBA00022771"/>
    </source>
</evidence>
<evidence type="ECO:0000256" key="7">
    <source>
        <dbReference type="ARBA" id="ARBA00022989"/>
    </source>
</evidence>
<dbReference type="Pfam" id="PF13705">
    <property type="entry name" value="TRC8_N"/>
    <property type="match status" value="1"/>
</dbReference>
<feature type="transmembrane region" description="Helical" evidence="15">
    <location>
        <begin position="339"/>
        <end position="355"/>
    </location>
</feature>
<feature type="transmembrane region" description="Helical" evidence="15">
    <location>
        <begin position="404"/>
        <end position="425"/>
    </location>
</feature>
<feature type="compositionally biased region" description="Acidic residues" evidence="14">
    <location>
        <begin position="597"/>
        <end position="611"/>
    </location>
</feature>
<evidence type="ECO:0000256" key="8">
    <source>
        <dbReference type="ARBA" id="ARBA00023136"/>
    </source>
</evidence>
<evidence type="ECO:0000256" key="15">
    <source>
        <dbReference type="SAM" id="Phobius"/>
    </source>
</evidence>
<evidence type="ECO:0000256" key="6">
    <source>
        <dbReference type="ARBA" id="ARBA00022833"/>
    </source>
</evidence>
<evidence type="ECO:0000256" key="5">
    <source>
        <dbReference type="ARBA" id="ARBA00022824"/>
    </source>
</evidence>
<feature type="compositionally biased region" description="Acidic residues" evidence="14">
    <location>
        <begin position="620"/>
        <end position="634"/>
    </location>
</feature>
<keyword evidence="18" id="KW-1185">Reference proteome</keyword>
<reference evidence="17" key="1">
    <citation type="submission" date="2021-04" db="EMBL/GenBank/DDBJ databases">
        <authorList>
            <consortium name="Wellcome Sanger Institute Data Sharing"/>
        </authorList>
    </citation>
    <scope>NUCLEOTIDE SEQUENCE [LARGE SCALE GENOMIC DNA]</scope>
</reference>
<feature type="transmembrane region" description="Helical" evidence="15">
    <location>
        <begin position="445"/>
        <end position="464"/>
    </location>
</feature>
<dbReference type="GO" id="GO:0008270">
    <property type="term" value="F:zinc ion binding"/>
    <property type="evidence" value="ECO:0007669"/>
    <property type="project" value="UniProtKB-KW"/>
</dbReference>
<evidence type="ECO:0000259" key="16">
    <source>
        <dbReference type="PROSITE" id="PS50089"/>
    </source>
</evidence>
<dbReference type="InterPro" id="IPR013083">
    <property type="entry name" value="Znf_RING/FYVE/PHD"/>
</dbReference>
<evidence type="ECO:0000256" key="13">
    <source>
        <dbReference type="PROSITE-ProRule" id="PRU00175"/>
    </source>
</evidence>
<protein>
    <recommendedName>
        <fullName evidence="9">E3 ubiquitin-protein ligase RNF139</fullName>
    </recommendedName>
    <alternativeName>
        <fullName evidence="12">RING finger protein 139</fullName>
    </alternativeName>
    <alternativeName>
        <fullName evidence="11">RING-type E3 ubiquitin transferase RNF139</fullName>
    </alternativeName>
    <alternativeName>
        <fullName evidence="10">Translocation in renal carcinoma on chromosome 8 protein</fullName>
    </alternativeName>
</protein>
<dbReference type="AlphaFoldDB" id="A0A665T359"/>
<name>A0A665T359_ECHNA</name>
<keyword evidence="3" id="KW-0479">Metal-binding</keyword>
<dbReference type="Ensembl" id="ENSENLT00000004209.1">
    <property type="protein sequence ID" value="ENSENLP00000003969.1"/>
    <property type="gene ID" value="ENSENLG00000001998.1"/>
</dbReference>
<organism evidence="17 18">
    <name type="scientific">Echeneis naucrates</name>
    <name type="common">Live sharksucker</name>
    <dbReference type="NCBI Taxonomy" id="173247"/>
    <lineage>
        <taxon>Eukaryota</taxon>
        <taxon>Metazoa</taxon>
        <taxon>Chordata</taxon>
        <taxon>Craniata</taxon>
        <taxon>Vertebrata</taxon>
        <taxon>Euteleostomi</taxon>
        <taxon>Actinopterygii</taxon>
        <taxon>Neopterygii</taxon>
        <taxon>Teleostei</taxon>
        <taxon>Neoteleostei</taxon>
        <taxon>Acanthomorphata</taxon>
        <taxon>Carangaria</taxon>
        <taxon>Carangiformes</taxon>
        <taxon>Echeneidae</taxon>
        <taxon>Echeneis</taxon>
    </lineage>
</organism>
<feature type="transmembrane region" description="Helical" evidence="15">
    <location>
        <begin position="145"/>
        <end position="162"/>
    </location>
</feature>
<feature type="domain" description="RING-type" evidence="16">
    <location>
        <begin position="522"/>
        <end position="561"/>
    </location>
</feature>
<reference evidence="17" key="2">
    <citation type="submission" date="2025-05" db="UniProtKB">
        <authorList>
            <consortium name="Ensembl"/>
        </authorList>
    </citation>
    <scope>IDENTIFICATION</scope>
</reference>
<dbReference type="InterPro" id="IPR025754">
    <property type="entry name" value="TRC8_N_dom"/>
</dbReference>
<dbReference type="SUPFAM" id="SSF57850">
    <property type="entry name" value="RING/U-box"/>
    <property type="match status" value="1"/>
</dbReference>
<evidence type="ECO:0000313" key="18">
    <source>
        <dbReference type="Proteomes" id="UP000472264"/>
    </source>
</evidence>
<dbReference type="PANTHER" id="PTHR22763">
    <property type="entry name" value="RING ZINC FINGER PROTEIN"/>
    <property type="match status" value="1"/>
</dbReference>
<dbReference type="OMA" id="DEVCHES"/>
<dbReference type="Ensembl" id="ENSENLT00000020586.1">
    <property type="protein sequence ID" value="ENSENLP00000019864.1"/>
    <property type="gene ID" value="ENSENLG00000009089.1"/>
</dbReference>
<feature type="transmembrane region" description="Helical" evidence="15">
    <location>
        <begin position="309"/>
        <end position="327"/>
    </location>
</feature>
<feature type="transmembrane region" description="Helical" evidence="15">
    <location>
        <begin position="12"/>
        <end position="36"/>
    </location>
</feature>
<dbReference type="CDD" id="cd16683">
    <property type="entry name" value="RING-H2_RNF139"/>
    <property type="match status" value="1"/>
</dbReference>
<feature type="transmembrane region" description="Helical" evidence="15">
    <location>
        <begin position="73"/>
        <end position="93"/>
    </location>
</feature>
<feature type="transmembrane region" description="Helical" evidence="15">
    <location>
        <begin position="120"/>
        <end position="138"/>
    </location>
</feature>
<dbReference type="FunFam" id="3.30.40.10:FF:000166">
    <property type="entry name" value="E3 ubiquitin-protein ligase RNF139"/>
    <property type="match status" value="1"/>
</dbReference>
<dbReference type="SMART" id="SM00744">
    <property type="entry name" value="RINGv"/>
    <property type="match status" value="1"/>
</dbReference>
<feature type="region of interest" description="Disordered" evidence="14">
    <location>
        <begin position="578"/>
        <end position="634"/>
    </location>
</feature>
<dbReference type="GO" id="GO:0061630">
    <property type="term" value="F:ubiquitin protein ligase activity"/>
    <property type="evidence" value="ECO:0007669"/>
    <property type="project" value="TreeGrafter"/>
</dbReference>
<dbReference type="Pfam" id="PF13639">
    <property type="entry name" value="zf-RING_2"/>
    <property type="match status" value="1"/>
</dbReference>
<dbReference type="SMART" id="SM00184">
    <property type="entry name" value="RING"/>
    <property type="match status" value="1"/>
</dbReference>
<proteinExistence type="predicted"/>
<dbReference type="Gene3D" id="3.30.40.10">
    <property type="entry name" value="Zinc/RING finger domain, C3HC4 (zinc finger)"/>
    <property type="match status" value="1"/>
</dbReference>
<dbReference type="GO" id="GO:0036503">
    <property type="term" value="P:ERAD pathway"/>
    <property type="evidence" value="ECO:0007669"/>
    <property type="project" value="TreeGrafter"/>
</dbReference>
<sequence>MASTQARIGQQALAVLDVALRVPCIFIIDAIFNSYYDPGSGWAGAMGKVLVRVMGVLISSVVLLLSQKALFKFYTLFFAVLLGMSAVLINYYATSHIDFYSAYYKAALGFRLLPRNGPTLWLGMAAVQLVFGVGYVFLLNLQSVFAALVVLDIMIPLWGLMIELPADVRQLVAMFSGLALKWFYYSCRYVYLLVRHMYRIYGLQLLLEDTWKRIRFPDVLRVFWLTRVTAQALILVYVVRAVRRESGDGYLLSWDVFWDLTSNLIISGCDSTLTVLGMSAVISSVAHYLGLSILAFIGSTEEEDKRLGFVAPVLFFILALQTGLSSLDPEERLVRLSRNMCLLLTAILHFIHGMTDPVLMSLSASHVSSFRRHFPVLLVSLALFVLPVALSYALWHHYALNTWWGLKFVVVSLTVYGLFMADGFSNVLWEKLDDYVYYVRSTGNIIEFLFGVIMFGNGAYTMMFESGSKIRACMMCLHAYFNIYLQAKNGWKTFINRRTAVKKINSLPEMRGVQLRDIEDVCAICYQEFTTSARITPCHHYFHALCLRKWLYIQDTCPMCHQRVYVEEETRDRAAFSNNNGVGAQAAGGPGGLNNELLEDNDSIEYDEDEWGTQNGSTPIEEDYINDDTDSTED</sequence>
<feature type="transmembrane region" description="Helical" evidence="15">
    <location>
        <begin position="273"/>
        <end position="297"/>
    </location>
</feature>
<keyword evidence="8 15" id="KW-0472">Membrane</keyword>
<dbReference type="InterPro" id="IPR001841">
    <property type="entry name" value="Znf_RING"/>
</dbReference>
<dbReference type="InterPro" id="IPR011016">
    <property type="entry name" value="Znf_RING-CH"/>
</dbReference>
<evidence type="ECO:0000256" key="1">
    <source>
        <dbReference type="ARBA" id="ARBA00004477"/>
    </source>
</evidence>
<dbReference type="GO" id="GO:0043161">
    <property type="term" value="P:proteasome-mediated ubiquitin-dependent protein catabolic process"/>
    <property type="evidence" value="ECO:0007669"/>
    <property type="project" value="TreeGrafter"/>
</dbReference>